<feature type="transmembrane region" description="Helical" evidence="11">
    <location>
        <begin position="1720"/>
        <end position="1740"/>
    </location>
</feature>
<dbReference type="SUPFAM" id="SSF52540">
    <property type="entry name" value="P-loop containing nucleoside triphosphate hydrolases"/>
    <property type="match status" value="1"/>
</dbReference>
<dbReference type="GO" id="GO:0016887">
    <property type="term" value="F:ATP hydrolysis activity"/>
    <property type="evidence" value="ECO:0007669"/>
    <property type="project" value="InterPro"/>
</dbReference>
<dbReference type="PROSITE" id="PS00211">
    <property type="entry name" value="ABC_TRANSPORTER_1"/>
    <property type="match status" value="1"/>
</dbReference>
<dbReference type="Gene3D" id="4.10.400.10">
    <property type="entry name" value="Low-density Lipoprotein Receptor"/>
    <property type="match status" value="1"/>
</dbReference>
<dbReference type="PROSITE" id="PS50026">
    <property type="entry name" value="EGF_3"/>
    <property type="match status" value="2"/>
</dbReference>
<evidence type="ECO:0000259" key="15">
    <source>
        <dbReference type="PROSITE" id="PS50929"/>
    </source>
</evidence>
<protein>
    <submittedName>
        <fullName evidence="16">Uncharacterized protein</fullName>
    </submittedName>
</protein>
<feature type="disulfide bond" evidence="9">
    <location>
        <begin position="949"/>
        <end position="959"/>
    </location>
</feature>
<evidence type="ECO:0000256" key="6">
    <source>
        <dbReference type="ARBA" id="ARBA00022989"/>
    </source>
</evidence>
<evidence type="ECO:0000256" key="2">
    <source>
        <dbReference type="ARBA" id="ARBA00022448"/>
    </source>
</evidence>
<dbReference type="SMART" id="SM00192">
    <property type="entry name" value="LDLa"/>
    <property type="match status" value="5"/>
</dbReference>
<keyword evidence="2" id="KW-0813">Transport</keyword>
<feature type="transmembrane region" description="Helical" evidence="11">
    <location>
        <begin position="1683"/>
        <end position="1700"/>
    </location>
</feature>
<evidence type="ECO:0000313" key="16">
    <source>
        <dbReference type="EMBL" id="CAF1166941.1"/>
    </source>
</evidence>
<dbReference type="SUPFAM" id="SSF81321">
    <property type="entry name" value="Family A G protein-coupled receptor-like"/>
    <property type="match status" value="1"/>
</dbReference>
<feature type="disulfide bond" evidence="10">
    <location>
        <begin position="674"/>
        <end position="689"/>
    </location>
</feature>
<feature type="disulfide bond" evidence="9">
    <location>
        <begin position="1016"/>
        <end position="1025"/>
    </location>
</feature>
<dbReference type="SUPFAM" id="SSF90123">
    <property type="entry name" value="ABC transporter transmembrane region"/>
    <property type="match status" value="1"/>
</dbReference>
<dbReference type="Gene3D" id="1.20.1070.10">
    <property type="entry name" value="Rhodopsin 7-helix transmembrane proteins"/>
    <property type="match status" value="1"/>
</dbReference>
<evidence type="ECO:0000313" key="17">
    <source>
        <dbReference type="Proteomes" id="UP000663882"/>
    </source>
</evidence>
<feature type="transmembrane region" description="Helical" evidence="11">
    <location>
        <begin position="1524"/>
        <end position="1549"/>
    </location>
</feature>
<dbReference type="PRINTS" id="PR00261">
    <property type="entry name" value="LDLRECEPTOR"/>
</dbReference>
<dbReference type="InterPro" id="IPR017871">
    <property type="entry name" value="ABC_transporter-like_CS"/>
</dbReference>
<dbReference type="PROSITE" id="PS50068">
    <property type="entry name" value="LDLRA_2"/>
    <property type="match status" value="1"/>
</dbReference>
<keyword evidence="8 9" id="KW-1015">Disulfide bond</keyword>
<evidence type="ECO:0000256" key="4">
    <source>
        <dbReference type="ARBA" id="ARBA00022741"/>
    </source>
</evidence>
<dbReference type="SUPFAM" id="SSF57424">
    <property type="entry name" value="LDL receptor-like module"/>
    <property type="match status" value="1"/>
</dbReference>
<dbReference type="InterPro" id="IPR003593">
    <property type="entry name" value="AAA+_ATPase"/>
</dbReference>
<dbReference type="InterPro" id="IPR036640">
    <property type="entry name" value="ABC1_TM_sf"/>
</dbReference>
<dbReference type="InterPro" id="IPR027417">
    <property type="entry name" value="P-loop_NTPase"/>
</dbReference>
<feature type="domain" description="ABC transmembrane type-1" evidence="15">
    <location>
        <begin position="1686"/>
        <end position="1815"/>
    </location>
</feature>
<dbReference type="Proteomes" id="UP000663882">
    <property type="component" value="Unassembled WGS sequence"/>
</dbReference>
<feature type="transmembrane region" description="Helical" evidence="11">
    <location>
        <begin position="1295"/>
        <end position="1321"/>
    </location>
</feature>
<dbReference type="InterPro" id="IPR002172">
    <property type="entry name" value="LDrepeatLR_classA_rpt"/>
</dbReference>
<feature type="transmembrane region" description="Helical" evidence="11">
    <location>
        <begin position="1423"/>
        <end position="1442"/>
    </location>
</feature>
<accession>A0A814TVS5</accession>
<feature type="domain" description="EGF-like" evidence="12">
    <location>
        <begin position="987"/>
        <end position="1026"/>
    </location>
</feature>
<dbReference type="EMBL" id="CAJNOO010001531">
    <property type="protein sequence ID" value="CAF1166941.1"/>
    <property type="molecule type" value="Genomic_DNA"/>
</dbReference>
<proteinExistence type="predicted"/>
<comment type="caution">
    <text evidence="9">Lacks conserved residue(s) required for the propagation of feature annotation.</text>
</comment>
<gene>
    <name evidence="16" type="ORF">RFH988_LOCUS22750</name>
</gene>
<evidence type="ECO:0000259" key="13">
    <source>
        <dbReference type="PROSITE" id="PS50262"/>
    </source>
</evidence>
<dbReference type="GO" id="GO:0016020">
    <property type="term" value="C:membrane"/>
    <property type="evidence" value="ECO:0007669"/>
    <property type="project" value="UniProtKB-SubCell"/>
</dbReference>
<evidence type="ECO:0000256" key="10">
    <source>
        <dbReference type="PROSITE-ProRule" id="PRU00124"/>
    </source>
</evidence>
<dbReference type="CDD" id="cd03250">
    <property type="entry name" value="ABCC_MRP_domain1"/>
    <property type="match status" value="1"/>
</dbReference>
<feature type="domain" description="EGF-like" evidence="12">
    <location>
        <begin position="945"/>
        <end position="983"/>
    </location>
</feature>
<dbReference type="Pfam" id="PF00005">
    <property type="entry name" value="ABC_tran"/>
    <property type="match status" value="1"/>
</dbReference>
<dbReference type="InterPro" id="IPR050173">
    <property type="entry name" value="ABC_transporter_C-like"/>
</dbReference>
<keyword evidence="3 11" id="KW-0812">Transmembrane</keyword>
<dbReference type="PROSITE" id="PS50893">
    <property type="entry name" value="ABC_TRANSPORTER_2"/>
    <property type="match status" value="1"/>
</dbReference>
<evidence type="ECO:0000256" key="5">
    <source>
        <dbReference type="ARBA" id="ARBA00022840"/>
    </source>
</evidence>
<keyword evidence="7 11" id="KW-0472">Membrane</keyword>
<feature type="disulfide bond" evidence="9">
    <location>
        <begin position="973"/>
        <end position="982"/>
    </location>
</feature>
<feature type="domain" description="ABC transporter" evidence="14">
    <location>
        <begin position="1785"/>
        <end position="2011"/>
    </location>
</feature>
<comment type="caution">
    <text evidence="16">The sequence shown here is derived from an EMBL/GenBank/DDBJ whole genome shotgun (WGS) entry which is preliminary data.</text>
</comment>
<dbReference type="InterPro" id="IPR003439">
    <property type="entry name" value="ABC_transporter-like_ATP-bd"/>
</dbReference>
<feature type="transmembrane region" description="Helical" evidence="11">
    <location>
        <begin position="1333"/>
        <end position="1359"/>
    </location>
</feature>
<dbReference type="SMART" id="SM00181">
    <property type="entry name" value="EGF"/>
    <property type="match status" value="4"/>
</dbReference>
<dbReference type="InterPro" id="IPR011527">
    <property type="entry name" value="ABC1_TM_dom"/>
</dbReference>
<reference evidence="16" key="1">
    <citation type="submission" date="2021-02" db="EMBL/GenBank/DDBJ databases">
        <authorList>
            <person name="Nowell W R."/>
        </authorList>
    </citation>
    <scope>NUCLEOTIDE SEQUENCE</scope>
</reference>
<dbReference type="InterPro" id="IPR017452">
    <property type="entry name" value="GPCR_Rhodpsn_7TM"/>
</dbReference>
<dbReference type="Gene3D" id="3.40.50.300">
    <property type="entry name" value="P-loop containing nucleotide triphosphate hydrolases"/>
    <property type="match status" value="1"/>
</dbReference>
<feature type="transmembrane region" description="Helical" evidence="11">
    <location>
        <begin position="1379"/>
        <end position="1402"/>
    </location>
</feature>
<keyword evidence="9" id="KW-0245">EGF-like domain</keyword>
<dbReference type="InterPro" id="IPR036055">
    <property type="entry name" value="LDL_receptor-like_sf"/>
</dbReference>
<dbReference type="PROSITE" id="PS00022">
    <property type="entry name" value="EGF_1"/>
    <property type="match status" value="3"/>
</dbReference>
<evidence type="ECO:0000259" key="12">
    <source>
        <dbReference type="PROSITE" id="PS50026"/>
    </source>
</evidence>
<sequence>MMSTFGYDCLYYHKTIMFPASILISFCRRPELVEQSNDVDMLCYGQMITFKELKINNVSISHLFYWNAAMEIIDLYEKYLIFPNLVNENEFYCNCSLLSRFGKFCQYDINEDFDRGRSLNSLLSSFDLTLLKNIVENRYFTCYIGIQCHTNLFCLDWRQICNGVVDCDFGEDEPVELCLQMELNSCDPETEFRCETGLCVPRVKTLSALVVLCPDQSDADIGVRMWLGHLSSRTCLFYPSYECDELNRGWKQFSCNNGQFIPYSYLTSKIPIIFQRCINSYHLMYLQRLFFVPNKNPCWISMICLADFDYLYPDVKCFNEIILNNIEQYCPNEYYFPLNSVVYSYVYFLYDKLNRTNWLDYTGPNYICYKKEYCPNLIWNFSAIIKNNLTCFSIDQKIFSWKNFYEYVIYLFSPCYWNSSLLTNMNDKMLYKCDLSSTFISIYRVKDKKQDCFFNDDENPNIDLCLLNTNDQLKCLTNENECTREIFINDNQNDCLDESDEYFEYDEFQWQNEFMRLSTSKKKDFTAIYRFQELCDGIVNYHLFSKESNETDEADCEYWPLSCNSYYTKCDSIWNCENGHDEIACDDPYILAPKIHKKFSCKSNEHYCIKLINNNNDINITCINLNQSGDGIIDCIGGTDEQLTNICVEKYPTDRKRRFYCMNSSLCIRPDQVCDTIIDCPFEDDERVCPWLFKSNLSQFYCNNSLTHFDTRCGLQEPGDNDCQMNEHIWFCDLSTVRFVHADETSMSFERYPPKCQIIESNSIKNLDSKQLLKSSKRSSPFKMTISSIVSLCNYGYPVRSSVLNNSFFCFCPPSYYGDYCQYQSERLTVKLLVQPRYYMNPLTVFRLFIYLLDENNRIQSHDEFIYNHKGYNIIASRMIYLMYERYVNLSLKQRTKSKFVRLDSYIIKPNNIQYISSWLFNVSFPFLPVNRLVINIFLLSESFRIVYCKKRCGLHGKCMHYVNAKHIEYCWCNQGWFGEMCHLKSSSNLCHSTSCAPHSQCIILDDEKKQIKCICPLGKSGDQCYITHNACFNIQCGNDQTCLPFDQRDLEYACICRNDSNKNACGTRENTWNVSIDTNLTDLSTIPAIFITLGEIFKYQFSESSRKLYKDIVLPTTLEIEGIGSYGFVQMFHNLSKSFYYAIAIRSGVDYKSINTSVISRNLCSNVSELFNETVLYEYSYLKRLKLYHLPCQLNHNLRCFFDQYRMCICTKDHNSHCFRFYYVYDQCNYCQNNGLRLRQSQKNDPWIYTCLCPKCTYGEFCQFSSSNYFITLEILLGAEMKGESVSFYEQSTIIHITLAILLIILFFNLIFNTISLMIFSNKKIREIGCDLYLLYLTILSEIGLIFLFLRYLYMIIIQIYLIENLLFVEISCKILEYFIRLVPSLFDWLTVCISIERLYIMRKGIRFTRLSALKTLKISRWVILIVFLMNILTTLHRPFYLMLFHQMTEDDEFQGHPWCIFQFNSTFWNTYEKIINICHLTIPFILNIISVILFLIYKTKLEFISSSRKKRDSIFYIIKEQLFKYISVLISTIIIIILEIPRLIFTFTFVCIDYSWQRYLYLTGYFISFLPLTSILFIYIIPSPKYKKQLKIILNKILCQQRAPCQLDWAKSSWTRWIQIPLFLWVSPILSLANKRNLIENDLNDLSKNDKCSVVLNRVNQNNSKWPGTWHVFRRIFYKDFIPSILLVFPFTIARISQPLLIRELTLYIKDQSGLPAYSGYLCAIGLCIAVILQATCLQQMIFRNILAGIRVRNALSTIIYQHLLTIYTAALHKTTAAQTINLVSNDANKFAELSIFIHALVIVPLEVFGNLVGVKGAIGSGKSTLLASILGEINLISGKLQLQTNSISYAPQSAWIFADTIRGNILLGKPMDEERYKNVIKACCLDIDLQNSGEVGDLLMIGDKGVSLSGGQKARISLARALYADADLYLLNDPLAAVDPKVAKSIFDQSIGPQSFLHGKTRILVTHQTHFLVESDQMLLMTNGHIDELHIEQQPTIEPSNETLETDSSNDKETDFVLNTSITDINSIVKSVTSVEGSINWNVWLKLFTSPPLRWYGFLLMIYLNEIFSSIELK</sequence>
<keyword evidence="6 11" id="KW-1133">Transmembrane helix</keyword>
<evidence type="ECO:0000256" key="1">
    <source>
        <dbReference type="ARBA" id="ARBA00004370"/>
    </source>
</evidence>
<name>A0A814TVS5_9BILA</name>
<comment type="subcellular location">
    <subcellularLocation>
        <location evidence="1">Membrane</location>
    </subcellularLocation>
</comment>
<evidence type="ECO:0000259" key="14">
    <source>
        <dbReference type="PROSITE" id="PS50893"/>
    </source>
</evidence>
<organism evidence="16 17">
    <name type="scientific">Rotaria sordida</name>
    <dbReference type="NCBI Taxonomy" id="392033"/>
    <lineage>
        <taxon>Eukaryota</taxon>
        <taxon>Metazoa</taxon>
        <taxon>Spiralia</taxon>
        <taxon>Gnathifera</taxon>
        <taxon>Rotifera</taxon>
        <taxon>Eurotatoria</taxon>
        <taxon>Bdelloidea</taxon>
        <taxon>Philodinida</taxon>
        <taxon>Philodinidae</taxon>
        <taxon>Rotaria</taxon>
    </lineage>
</organism>
<dbReference type="SMART" id="SM00382">
    <property type="entry name" value="AAA"/>
    <property type="match status" value="1"/>
</dbReference>
<dbReference type="PROSITE" id="PS50929">
    <property type="entry name" value="ABC_TM1F"/>
    <property type="match status" value="1"/>
</dbReference>
<evidence type="ECO:0000256" key="11">
    <source>
        <dbReference type="SAM" id="Phobius"/>
    </source>
</evidence>
<evidence type="ECO:0000256" key="8">
    <source>
        <dbReference type="ARBA" id="ARBA00023157"/>
    </source>
</evidence>
<feature type="domain" description="G-protein coupled receptors family 1 profile" evidence="13">
    <location>
        <begin position="1313"/>
        <end position="1581"/>
    </location>
</feature>
<keyword evidence="4" id="KW-0547">Nucleotide-binding</keyword>
<feature type="transmembrane region" description="Helical" evidence="11">
    <location>
        <begin position="1476"/>
        <end position="1503"/>
    </location>
</feature>
<dbReference type="GO" id="GO:0005524">
    <property type="term" value="F:ATP binding"/>
    <property type="evidence" value="ECO:0007669"/>
    <property type="project" value="UniProtKB-KW"/>
</dbReference>
<dbReference type="PROSITE" id="PS01186">
    <property type="entry name" value="EGF_2"/>
    <property type="match status" value="1"/>
</dbReference>
<evidence type="ECO:0000256" key="3">
    <source>
        <dbReference type="ARBA" id="ARBA00022692"/>
    </source>
</evidence>
<evidence type="ECO:0000256" key="7">
    <source>
        <dbReference type="ARBA" id="ARBA00023136"/>
    </source>
</evidence>
<dbReference type="GO" id="GO:0140359">
    <property type="term" value="F:ABC-type transporter activity"/>
    <property type="evidence" value="ECO:0007669"/>
    <property type="project" value="InterPro"/>
</dbReference>
<feature type="transmembrane region" description="Helical" evidence="11">
    <location>
        <begin position="1561"/>
        <end position="1583"/>
    </location>
</feature>
<dbReference type="PANTHER" id="PTHR24223">
    <property type="entry name" value="ATP-BINDING CASSETTE SUB-FAMILY C"/>
    <property type="match status" value="1"/>
</dbReference>
<keyword evidence="5" id="KW-0067">ATP-binding</keyword>
<dbReference type="InterPro" id="IPR000742">
    <property type="entry name" value="EGF"/>
</dbReference>
<dbReference type="OrthoDB" id="5979691at2759"/>
<dbReference type="PROSITE" id="PS50262">
    <property type="entry name" value="G_PROTEIN_RECEP_F1_2"/>
    <property type="match status" value="1"/>
</dbReference>
<evidence type="ECO:0000256" key="9">
    <source>
        <dbReference type="PROSITE-ProRule" id="PRU00076"/>
    </source>
</evidence>